<dbReference type="InterPro" id="IPR050142">
    <property type="entry name" value="MADS-box/MEF2_TF"/>
</dbReference>
<feature type="coiled-coil region" evidence="6">
    <location>
        <begin position="87"/>
        <end position="170"/>
    </location>
</feature>
<organism evidence="9 10">
    <name type="scientific">Trapa incisa</name>
    <dbReference type="NCBI Taxonomy" id="236973"/>
    <lineage>
        <taxon>Eukaryota</taxon>
        <taxon>Viridiplantae</taxon>
        <taxon>Streptophyta</taxon>
        <taxon>Embryophyta</taxon>
        <taxon>Tracheophyta</taxon>
        <taxon>Spermatophyta</taxon>
        <taxon>Magnoliopsida</taxon>
        <taxon>eudicotyledons</taxon>
        <taxon>Gunneridae</taxon>
        <taxon>Pentapetalae</taxon>
        <taxon>rosids</taxon>
        <taxon>malvids</taxon>
        <taxon>Myrtales</taxon>
        <taxon>Lythraceae</taxon>
        <taxon>Trapa</taxon>
    </lineage>
</organism>
<comment type="subcellular location">
    <subcellularLocation>
        <location evidence="1">Nucleus</location>
    </subcellularLocation>
</comment>
<dbReference type="Proteomes" id="UP001345219">
    <property type="component" value="Chromosome 24"/>
</dbReference>
<evidence type="ECO:0000256" key="3">
    <source>
        <dbReference type="ARBA" id="ARBA00023125"/>
    </source>
</evidence>
<evidence type="ECO:0000256" key="1">
    <source>
        <dbReference type="ARBA" id="ARBA00004123"/>
    </source>
</evidence>
<evidence type="ECO:0000313" key="9">
    <source>
        <dbReference type="EMBL" id="KAK4771398.1"/>
    </source>
</evidence>
<dbReference type="Gene3D" id="3.40.1810.10">
    <property type="entry name" value="Transcription factor, MADS-box"/>
    <property type="match status" value="1"/>
</dbReference>
<keyword evidence="10" id="KW-1185">Reference proteome</keyword>
<sequence length="219" mass="24951">MVRGKTQMRRIENDTSRQVTFSKRRNGLLKKAFELSVLCDAEVALIIFSSKGKLYEFSSAGLTDTIERYMKRSKQVGANNSSSDNILQHMTRTASDMEKKIELLEASKRRLLGEGLELCSIEELQQVENQLEKSLSRIRARKNQLLKEKIDLLKAEEKRLLEDNRKLREKLEGTGSGPTPLQASPNRLQEVLLLYASPMDDVETDLFIGLPQEGRLPRS</sequence>
<proteinExistence type="predicted"/>
<dbReference type="InterPro" id="IPR033896">
    <property type="entry name" value="MEF2-like_N"/>
</dbReference>
<dbReference type="PANTHER" id="PTHR48019">
    <property type="entry name" value="SERUM RESPONSE FACTOR HOMOLOG"/>
    <property type="match status" value="1"/>
</dbReference>
<dbReference type="EMBL" id="JAXIOK010000005">
    <property type="protein sequence ID" value="KAK4771398.1"/>
    <property type="molecule type" value="Genomic_DNA"/>
</dbReference>
<evidence type="ECO:0000259" key="7">
    <source>
        <dbReference type="PROSITE" id="PS50066"/>
    </source>
</evidence>
<accession>A0AAN7KVY1</accession>
<reference evidence="9 10" key="1">
    <citation type="journal article" date="2023" name="Hortic Res">
        <title>Pangenome of water caltrop reveals structural variations and asymmetric subgenome divergence after allopolyploidization.</title>
        <authorList>
            <person name="Zhang X."/>
            <person name="Chen Y."/>
            <person name="Wang L."/>
            <person name="Yuan Y."/>
            <person name="Fang M."/>
            <person name="Shi L."/>
            <person name="Lu R."/>
            <person name="Comes H.P."/>
            <person name="Ma Y."/>
            <person name="Chen Y."/>
            <person name="Huang G."/>
            <person name="Zhou Y."/>
            <person name="Zheng Z."/>
            <person name="Qiu Y."/>
        </authorList>
    </citation>
    <scope>NUCLEOTIDE SEQUENCE [LARGE SCALE GENOMIC DNA]</scope>
    <source>
        <tissue evidence="9">Roots</tissue>
    </source>
</reference>
<evidence type="ECO:0000256" key="2">
    <source>
        <dbReference type="ARBA" id="ARBA00023015"/>
    </source>
</evidence>
<keyword evidence="5" id="KW-0539">Nucleus</keyword>
<evidence type="ECO:0000256" key="6">
    <source>
        <dbReference type="SAM" id="Coils"/>
    </source>
</evidence>
<keyword evidence="6" id="KW-0175">Coiled coil</keyword>
<dbReference type="AlphaFoldDB" id="A0AAN7KVY1"/>
<feature type="domain" description="K-box" evidence="8">
    <location>
        <begin position="87"/>
        <end position="177"/>
    </location>
</feature>
<dbReference type="FunFam" id="3.40.1810.10:FF:000030">
    <property type="entry name" value="Agamous-like MADS-box protein AGL13"/>
    <property type="match status" value="1"/>
</dbReference>
<feature type="domain" description="MADS-box" evidence="7">
    <location>
        <begin position="1"/>
        <end position="61"/>
    </location>
</feature>
<dbReference type="SMART" id="SM00432">
    <property type="entry name" value="MADS"/>
    <property type="match status" value="1"/>
</dbReference>
<keyword evidence="4" id="KW-0804">Transcription</keyword>
<gene>
    <name evidence="9" type="ORF">SAY87_031930</name>
</gene>
<keyword evidence="2" id="KW-0805">Transcription regulation</keyword>
<evidence type="ECO:0000256" key="4">
    <source>
        <dbReference type="ARBA" id="ARBA00023163"/>
    </source>
</evidence>
<dbReference type="InterPro" id="IPR036879">
    <property type="entry name" value="TF_MADSbox_sf"/>
</dbReference>
<protein>
    <submittedName>
        <fullName evidence="9">Uncharacterized protein</fullName>
    </submittedName>
</protein>
<dbReference type="GO" id="GO:0003700">
    <property type="term" value="F:DNA-binding transcription factor activity"/>
    <property type="evidence" value="ECO:0007669"/>
    <property type="project" value="InterPro"/>
</dbReference>
<dbReference type="PRINTS" id="PR00404">
    <property type="entry name" value="MADSDOMAIN"/>
</dbReference>
<comment type="caution">
    <text evidence="9">The sequence shown here is derived from an EMBL/GenBank/DDBJ whole genome shotgun (WGS) entry which is preliminary data.</text>
</comment>
<dbReference type="GO" id="GO:0045944">
    <property type="term" value="P:positive regulation of transcription by RNA polymerase II"/>
    <property type="evidence" value="ECO:0007669"/>
    <property type="project" value="InterPro"/>
</dbReference>
<dbReference type="GO" id="GO:0005634">
    <property type="term" value="C:nucleus"/>
    <property type="evidence" value="ECO:0007669"/>
    <property type="project" value="UniProtKB-SubCell"/>
</dbReference>
<dbReference type="PROSITE" id="PS00350">
    <property type="entry name" value="MADS_BOX_1"/>
    <property type="match status" value="1"/>
</dbReference>
<dbReference type="GO" id="GO:0000977">
    <property type="term" value="F:RNA polymerase II transcription regulatory region sequence-specific DNA binding"/>
    <property type="evidence" value="ECO:0007669"/>
    <property type="project" value="InterPro"/>
</dbReference>
<dbReference type="SUPFAM" id="SSF55455">
    <property type="entry name" value="SRF-like"/>
    <property type="match status" value="1"/>
</dbReference>
<dbReference type="CDD" id="cd00265">
    <property type="entry name" value="MADS_MEF2_like"/>
    <property type="match status" value="1"/>
</dbReference>
<evidence type="ECO:0000313" key="10">
    <source>
        <dbReference type="Proteomes" id="UP001345219"/>
    </source>
</evidence>
<dbReference type="GO" id="GO:0099402">
    <property type="term" value="P:plant organ development"/>
    <property type="evidence" value="ECO:0007669"/>
    <property type="project" value="UniProtKB-ARBA"/>
</dbReference>
<dbReference type="Pfam" id="PF00319">
    <property type="entry name" value="SRF-TF"/>
    <property type="match status" value="1"/>
</dbReference>
<dbReference type="GO" id="GO:0046983">
    <property type="term" value="F:protein dimerization activity"/>
    <property type="evidence" value="ECO:0007669"/>
    <property type="project" value="InterPro"/>
</dbReference>
<evidence type="ECO:0000259" key="8">
    <source>
        <dbReference type="PROSITE" id="PS51297"/>
    </source>
</evidence>
<name>A0AAN7KVY1_9MYRT</name>
<dbReference type="InterPro" id="IPR002487">
    <property type="entry name" value="TF_Kbox"/>
</dbReference>
<dbReference type="Pfam" id="PF01486">
    <property type="entry name" value="K-box"/>
    <property type="match status" value="1"/>
</dbReference>
<dbReference type="PROSITE" id="PS51297">
    <property type="entry name" value="K_BOX"/>
    <property type="match status" value="1"/>
</dbReference>
<dbReference type="InterPro" id="IPR002100">
    <property type="entry name" value="TF_MADSbox"/>
</dbReference>
<evidence type="ECO:0000256" key="5">
    <source>
        <dbReference type="ARBA" id="ARBA00023242"/>
    </source>
</evidence>
<dbReference type="PROSITE" id="PS50066">
    <property type="entry name" value="MADS_BOX_2"/>
    <property type="match status" value="1"/>
</dbReference>
<keyword evidence="3" id="KW-0238">DNA-binding</keyword>
<dbReference type="GO" id="GO:0009908">
    <property type="term" value="P:flower development"/>
    <property type="evidence" value="ECO:0007669"/>
    <property type="project" value="UniProtKB-ARBA"/>
</dbReference>